<evidence type="ECO:0000256" key="1">
    <source>
        <dbReference type="SAM" id="MobiDB-lite"/>
    </source>
</evidence>
<feature type="region of interest" description="Disordered" evidence="1">
    <location>
        <begin position="71"/>
        <end position="97"/>
    </location>
</feature>
<evidence type="ECO:0000313" key="2">
    <source>
        <dbReference type="EMBL" id="GAA3717378.1"/>
    </source>
</evidence>
<feature type="compositionally biased region" description="Basic and acidic residues" evidence="1">
    <location>
        <begin position="1"/>
        <end position="12"/>
    </location>
</feature>
<feature type="region of interest" description="Disordered" evidence="1">
    <location>
        <begin position="1"/>
        <end position="23"/>
    </location>
</feature>
<proteinExistence type="predicted"/>
<protein>
    <recommendedName>
        <fullName evidence="4">Helix-turn-helix domain-containing protein</fullName>
    </recommendedName>
</protein>
<evidence type="ECO:0008006" key="4">
    <source>
        <dbReference type="Google" id="ProtNLM"/>
    </source>
</evidence>
<gene>
    <name evidence="2" type="ORF">GCM10022399_37470</name>
</gene>
<accession>A0ABP7EHT3</accession>
<dbReference type="EMBL" id="BAABDC010000008">
    <property type="protein sequence ID" value="GAA3717378.1"/>
    <property type="molecule type" value="Genomic_DNA"/>
</dbReference>
<reference evidence="3" key="1">
    <citation type="journal article" date="2019" name="Int. J. Syst. Evol. Microbiol.">
        <title>The Global Catalogue of Microorganisms (GCM) 10K type strain sequencing project: providing services to taxonomists for standard genome sequencing and annotation.</title>
        <authorList>
            <consortium name="The Broad Institute Genomics Platform"/>
            <consortium name="The Broad Institute Genome Sequencing Center for Infectious Disease"/>
            <person name="Wu L."/>
            <person name="Ma J."/>
        </authorList>
    </citation>
    <scope>NUCLEOTIDE SEQUENCE [LARGE SCALE GENOMIC DNA]</scope>
    <source>
        <strain evidence="3">JCM 17125</strain>
    </source>
</reference>
<evidence type="ECO:0000313" key="3">
    <source>
        <dbReference type="Proteomes" id="UP001501468"/>
    </source>
</evidence>
<name>A0ABP7EHT3_9MICO</name>
<keyword evidence="3" id="KW-1185">Reference proteome</keyword>
<dbReference type="Proteomes" id="UP001501468">
    <property type="component" value="Unassembled WGS sequence"/>
</dbReference>
<dbReference type="RefSeq" id="WP_344950251.1">
    <property type="nucleotide sequence ID" value="NZ_BAABDC010000008.1"/>
</dbReference>
<organism evidence="2 3">
    <name type="scientific">Terrabacter ginsenosidimutans</name>
    <dbReference type="NCBI Taxonomy" id="490575"/>
    <lineage>
        <taxon>Bacteria</taxon>
        <taxon>Bacillati</taxon>
        <taxon>Actinomycetota</taxon>
        <taxon>Actinomycetes</taxon>
        <taxon>Micrococcales</taxon>
        <taxon>Intrasporangiaceae</taxon>
        <taxon>Terrabacter</taxon>
    </lineage>
</organism>
<sequence length="148" mass="16389">MSTNHGPKDGRSPNDPATTAARPEPLIWNLAVHVDGEVITFDLTRQARDEEREPPHRLMLGLNQLRDTMSLLTGRPPAAPAPTRPRPSKAYTPWTDEKDQELADKVAEGWTTADLAAHFGRSRGAVSSRVERLMFRGLISSDVDSTHE</sequence>
<comment type="caution">
    <text evidence="2">The sequence shown here is derived from an EMBL/GenBank/DDBJ whole genome shotgun (WGS) entry which is preliminary data.</text>
</comment>